<protein>
    <submittedName>
        <fullName evidence="7">LemA family protein</fullName>
    </submittedName>
</protein>
<dbReference type="InterPro" id="IPR023353">
    <property type="entry name" value="LemA-like_dom_sf"/>
</dbReference>
<dbReference type="Gene3D" id="1.20.1440.20">
    <property type="entry name" value="LemA-like domain"/>
    <property type="match status" value="1"/>
</dbReference>
<evidence type="ECO:0000256" key="1">
    <source>
        <dbReference type="ARBA" id="ARBA00004167"/>
    </source>
</evidence>
<keyword evidence="5 6" id="KW-0472">Membrane</keyword>
<evidence type="ECO:0000313" key="7">
    <source>
        <dbReference type="EMBL" id="KAA9042055.1"/>
    </source>
</evidence>
<keyword evidence="8" id="KW-1185">Reference proteome</keyword>
<evidence type="ECO:0000313" key="8">
    <source>
        <dbReference type="Proteomes" id="UP000326903"/>
    </source>
</evidence>
<reference evidence="7 8" key="1">
    <citation type="submission" date="2019-09" db="EMBL/GenBank/DDBJ databases">
        <title>Draft genome sequence of Ginsengibacter sp. BR5-29.</title>
        <authorList>
            <person name="Im W.-T."/>
        </authorList>
    </citation>
    <scope>NUCLEOTIDE SEQUENCE [LARGE SCALE GENOMIC DNA]</scope>
    <source>
        <strain evidence="7 8">BR5-29</strain>
    </source>
</reference>
<evidence type="ECO:0000256" key="3">
    <source>
        <dbReference type="ARBA" id="ARBA00022692"/>
    </source>
</evidence>
<proteinExistence type="inferred from homology"/>
<dbReference type="InterPro" id="IPR007156">
    <property type="entry name" value="MamQ_LemA"/>
</dbReference>
<feature type="transmembrane region" description="Helical" evidence="6">
    <location>
        <begin position="7"/>
        <end position="28"/>
    </location>
</feature>
<evidence type="ECO:0000256" key="4">
    <source>
        <dbReference type="ARBA" id="ARBA00022989"/>
    </source>
</evidence>
<dbReference type="RefSeq" id="WP_150414184.1">
    <property type="nucleotide sequence ID" value="NZ_VYQF01000001.1"/>
</dbReference>
<comment type="caution">
    <text evidence="7">The sequence shown here is derived from an EMBL/GenBank/DDBJ whole genome shotgun (WGS) entry which is preliminary data.</text>
</comment>
<dbReference type="AlphaFoldDB" id="A0A5J5ILU9"/>
<dbReference type="SUPFAM" id="SSF140478">
    <property type="entry name" value="LemA-like"/>
    <property type="match status" value="1"/>
</dbReference>
<dbReference type="Proteomes" id="UP000326903">
    <property type="component" value="Unassembled WGS sequence"/>
</dbReference>
<comment type="similarity">
    <text evidence="2">Belongs to the LemA family.</text>
</comment>
<keyword evidence="4 6" id="KW-1133">Transmembrane helix</keyword>
<keyword evidence="3 6" id="KW-0812">Transmembrane</keyword>
<name>A0A5J5ILU9_9BACT</name>
<accession>A0A5J5ILU9</accession>
<evidence type="ECO:0000256" key="5">
    <source>
        <dbReference type="ARBA" id="ARBA00023136"/>
    </source>
</evidence>
<evidence type="ECO:0000256" key="6">
    <source>
        <dbReference type="SAM" id="Phobius"/>
    </source>
</evidence>
<dbReference type="GO" id="GO:0016020">
    <property type="term" value="C:membrane"/>
    <property type="evidence" value="ECO:0007669"/>
    <property type="project" value="UniProtKB-SubCell"/>
</dbReference>
<gene>
    <name evidence="7" type="ORF">FW778_08570</name>
</gene>
<dbReference type="EMBL" id="VYQF01000001">
    <property type="protein sequence ID" value="KAA9042055.1"/>
    <property type="molecule type" value="Genomic_DNA"/>
</dbReference>
<evidence type="ECO:0000256" key="2">
    <source>
        <dbReference type="ARBA" id="ARBA00008854"/>
    </source>
</evidence>
<sequence length="207" mass="24126">MKGKSRSCFITLIVIFLIVTVLTFLLRLNTLNNFEINQKIVDSEWAKLYKGVNERNDLFKKIIAQKNKENEIFDSLRVVLEKVYKNYALYKKGCTLDFVEGEHILNNEYLKSLKAFSLDSSLLNKEGWGTLKELKVSDNEMNNVIADYNNSVLENNKYISTFPNFILAKRNGFSKKKFFTIKYGIKNEDPIEKSKKLPEWAKNKDTL</sequence>
<organism evidence="7 8">
    <name type="scientific">Ginsengibacter hankyongi</name>
    <dbReference type="NCBI Taxonomy" id="2607284"/>
    <lineage>
        <taxon>Bacteria</taxon>
        <taxon>Pseudomonadati</taxon>
        <taxon>Bacteroidota</taxon>
        <taxon>Chitinophagia</taxon>
        <taxon>Chitinophagales</taxon>
        <taxon>Chitinophagaceae</taxon>
        <taxon>Ginsengibacter</taxon>
    </lineage>
</organism>
<dbReference type="Pfam" id="PF04011">
    <property type="entry name" value="LemA"/>
    <property type="match status" value="1"/>
</dbReference>
<comment type="subcellular location">
    <subcellularLocation>
        <location evidence="1">Membrane</location>
        <topology evidence="1">Single-pass membrane protein</topology>
    </subcellularLocation>
</comment>